<evidence type="ECO:0000313" key="1">
    <source>
        <dbReference type="EMBL" id="KAI3705134.1"/>
    </source>
</evidence>
<evidence type="ECO:0000313" key="2">
    <source>
        <dbReference type="Proteomes" id="UP001056120"/>
    </source>
</evidence>
<name>A0ACB9A4I8_9ASTR</name>
<sequence>MAYQNPNFSAHYQQVHAIRVSDLQALARVAVTLAPDLDGVEITSSNTTRINFIRRQKTCRSNGVQIIDVDVEYAPPRLPPWVATEPSAPPMPTAVGYPLYGVSRSRSHDDLNGCCTIM</sequence>
<organism evidence="1 2">
    <name type="scientific">Smallanthus sonchifolius</name>
    <dbReference type="NCBI Taxonomy" id="185202"/>
    <lineage>
        <taxon>Eukaryota</taxon>
        <taxon>Viridiplantae</taxon>
        <taxon>Streptophyta</taxon>
        <taxon>Embryophyta</taxon>
        <taxon>Tracheophyta</taxon>
        <taxon>Spermatophyta</taxon>
        <taxon>Magnoliopsida</taxon>
        <taxon>eudicotyledons</taxon>
        <taxon>Gunneridae</taxon>
        <taxon>Pentapetalae</taxon>
        <taxon>asterids</taxon>
        <taxon>campanulids</taxon>
        <taxon>Asterales</taxon>
        <taxon>Asteraceae</taxon>
        <taxon>Asteroideae</taxon>
        <taxon>Heliantheae alliance</taxon>
        <taxon>Millerieae</taxon>
        <taxon>Smallanthus</taxon>
    </lineage>
</organism>
<gene>
    <name evidence="1" type="ORF">L1987_75367</name>
</gene>
<dbReference type="EMBL" id="CM042042">
    <property type="protein sequence ID" value="KAI3705134.1"/>
    <property type="molecule type" value="Genomic_DNA"/>
</dbReference>
<keyword evidence="2" id="KW-1185">Reference proteome</keyword>
<dbReference type="Proteomes" id="UP001056120">
    <property type="component" value="Linkage Group LG25"/>
</dbReference>
<proteinExistence type="predicted"/>
<accession>A0ACB9A4I8</accession>
<comment type="caution">
    <text evidence="1">The sequence shown here is derived from an EMBL/GenBank/DDBJ whole genome shotgun (WGS) entry which is preliminary data.</text>
</comment>
<protein>
    <submittedName>
        <fullName evidence="1">Uncharacterized protein</fullName>
    </submittedName>
</protein>
<reference evidence="2" key="1">
    <citation type="journal article" date="2022" name="Mol. Ecol. Resour.">
        <title>The genomes of chicory, endive, great burdock and yacon provide insights into Asteraceae palaeo-polyploidization history and plant inulin production.</title>
        <authorList>
            <person name="Fan W."/>
            <person name="Wang S."/>
            <person name="Wang H."/>
            <person name="Wang A."/>
            <person name="Jiang F."/>
            <person name="Liu H."/>
            <person name="Zhao H."/>
            <person name="Xu D."/>
            <person name="Zhang Y."/>
        </authorList>
    </citation>
    <scope>NUCLEOTIDE SEQUENCE [LARGE SCALE GENOMIC DNA]</scope>
    <source>
        <strain evidence="2">cv. Yunnan</strain>
    </source>
</reference>
<reference evidence="1 2" key="2">
    <citation type="journal article" date="2022" name="Mol. Ecol. Resour.">
        <title>The genomes of chicory, endive, great burdock and yacon provide insights into Asteraceae paleo-polyploidization history and plant inulin production.</title>
        <authorList>
            <person name="Fan W."/>
            <person name="Wang S."/>
            <person name="Wang H."/>
            <person name="Wang A."/>
            <person name="Jiang F."/>
            <person name="Liu H."/>
            <person name="Zhao H."/>
            <person name="Xu D."/>
            <person name="Zhang Y."/>
        </authorList>
    </citation>
    <scope>NUCLEOTIDE SEQUENCE [LARGE SCALE GENOMIC DNA]</scope>
    <source>
        <strain evidence="2">cv. Yunnan</strain>
        <tissue evidence="1">Leaves</tissue>
    </source>
</reference>